<dbReference type="Proteomes" id="UP000069620">
    <property type="component" value="Unassembled WGS sequence"/>
</dbReference>
<reference evidence="7" key="2">
    <citation type="submission" date="2016-02" db="EMBL/GenBank/DDBJ databases">
        <title>Draft genome sequence of five rapidly growing Mycobacterium species.</title>
        <authorList>
            <person name="Katahira K."/>
            <person name="Gotou Y."/>
            <person name="Iida K."/>
            <person name="Ogura Y."/>
            <person name="Hayashi T."/>
        </authorList>
    </citation>
    <scope>NUCLEOTIDE SEQUENCE [LARGE SCALE GENOMIC DNA]</scope>
    <source>
        <strain evidence="7">JCM15654</strain>
    </source>
</reference>
<dbReference type="EMBL" id="BCSX01000002">
    <property type="protein sequence ID" value="GAS85986.1"/>
    <property type="molecule type" value="Genomic_DNA"/>
</dbReference>
<comment type="caution">
    <text evidence="6">The sequence shown here is derived from an EMBL/GenBank/DDBJ whole genome shotgun (WGS) entry which is preliminary data.</text>
</comment>
<organism evidence="6 7">
    <name type="scientific">Mycolicibacterium brisbanense</name>
    <dbReference type="NCBI Taxonomy" id="146020"/>
    <lineage>
        <taxon>Bacteria</taxon>
        <taxon>Bacillati</taxon>
        <taxon>Actinomycetota</taxon>
        <taxon>Actinomycetes</taxon>
        <taxon>Mycobacteriales</taxon>
        <taxon>Mycobacteriaceae</taxon>
        <taxon>Mycolicibacterium</taxon>
    </lineage>
</organism>
<evidence type="ECO:0000259" key="5">
    <source>
        <dbReference type="Pfam" id="PF01047"/>
    </source>
</evidence>
<evidence type="ECO:0000256" key="3">
    <source>
        <dbReference type="ARBA" id="ARBA00023163"/>
    </source>
</evidence>
<evidence type="ECO:0000313" key="7">
    <source>
        <dbReference type="Proteomes" id="UP000069620"/>
    </source>
</evidence>
<protein>
    <submittedName>
        <fullName evidence="6">MarR family transcriptional regulator</fullName>
    </submittedName>
</protein>
<dbReference type="GO" id="GO:0003700">
    <property type="term" value="F:DNA-binding transcription factor activity"/>
    <property type="evidence" value="ECO:0007669"/>
    <property type="project" value="InterPro"/>
</dbReference>
<dbReference type="PANTHER" id="PTHR38465">
    <property type="entry name" value="HTH-TYPE TRANSCRIPTIONAL REGULATOR MJ1563-RELATED"/>
    <property type="match status" value="1"/>
</dbReference>
<dbReference type="Pfam" id="PF01047">
    <property type="entry name" value="MarR"/>
    <property type="match status" value="1"/>
</dbReference>
<feature type="region of interest" description="Disordered" evidence="4">
    <location>
        <begin position="153"/>
        <end position="176"/>
    </location>
</feature>
<dbReference type="InterPro" id="IPR036388">
    <property type="entry name" value="WH-like_DNA-bd_sf"/>
</dbReference>
<dbReference type="InterPro" id="IPR000835">
    <property type="entry name" value="HTH_MarR-typ"/>
</dbReference>
<evidence type="ECO:0000256" key="2">
    <source>
        <dbReference type="ARBA" id="ARBA00023125"/>
    </source>
</evidence>
<proteinExistence type="predicted"/>
<evidence type="ECO:0000256" key="4">
    <source>
        <dbReference type="SAM" id="MobiDB-lite"/>
    </source>
</evidence>
<gene>
    <name evidence="6" type="ORF">RMCB_0082</name>
</gene>
<dbReference type="AlphaFoldDB" id="A0A100VUE8"/>
<keyword evidence="3" id="KW-0804">Transcription</keyword>
<keyword evidence="7" id="KW-1185">Reference proteome</keyword>
<reference evidence="7" key="1">
    <citation type="journal article" date="2016" name="Genome Announc.">
        <title>Draft Genome Sequences of Five Rapidly Growing Mycobacterium Species, M. thermoresistibile, M. fortuitum subsp. acetamidolyticum, M. canariasense, M. brisbanense, and M. novocastrense.</title>
        <authorList>
            <person name="Katahira K."/>
            <person name="Ogura Y."/>
            <person name="Gotoh Y."/>
            <person name="Hayashi T."/>
        </authorList>
    </citation>
    <scope>NUCLEOTIDE SEQUENCE [LARGE SCALE GENOMIC DNA]</scope>
    <source>
        <strain evidence="7">JCM15654</strain>
    </source>
</reference>
<feature type="domain" description="HTH marR-type" evidence="5">
    <location>
        <begin position="35"/>
        <end position="75"/>
    </location>
</feature>
<dbReference type="PANTHER" id="PTHR38465:SF2">
    <property type="entry name" value="HTH-TYPE TRANSCRIPTIONAL REGULATOR MMPR5"/>
    <property type="match status" value="1"/>
</dbReference>
<evidence type="ECO:0000256" key="1">
    <source>
        <dbReference type="ARBA" id="ARBA00023015"/>
    </source>
</evidence>
<name>A0A100VUE8_9MYCO</name>
<dbReference type="InterPro" id="IPR036390">
    <property type="entry name" value="WH_DNA-bd_sf"/>
</dbReference>
<evidence type="ECO:0000313" key="6">
    <source>
        <dbReference type="EMBL" id="GAS85986.1"/>
    </source>
</evidence>
<keyword evidence="1" id="KW-0805">Transcription regulation</keyword>
<dbReference type="GO" id="GO:0003677">
    <property type="term" value="F:DNA binding"/>
    <property type="evidence" value="ECO:0007669"/>
    <property type="project" value="UniProtKB-KW"/>
</dbReference>
<dbReference type="SUPFAM" id="SSF46785">
    <property type="entry name" value="Winged helix' DNA-binding domain"/>
    <property type="match status" value="1"/>
</dbReference>
<dbReference type="Gene3D" id="1.10.10.10">
    <property type="entry name" value="Winged helix-like DNA-binding domain superfamily/Winged helix DNA-binding domain"/>
    <property type="match status" value="1"/>
</dbReference>
<sequence>MLTPDESEFVDRIGLFMELLGGSRTMGRVYGWLMISDPPEQSLTALADTLSVSKASVSTVTRQLQEGGLIERLPSAGRQHRYRVRPGGFSSVLSVQLSRMKLGIEAADFGLAILDGNRPDQRERLEDFKHFCEFSSRDYHDEMLRLWAEYRESRADARSTDNGADARSTNKRGRES</sequence>
<dbReference type="InterPro" id="IPR052362">
    <property type="entry name" value="HTH-GbsR_regulator"/>
</dbReference>
<accession>A0A100VUE8</accession>
<dbReference type="STRING" id="146020.RMCB_0082"/>
<keyword evidence="2" id="KW-0238">DNA-binding</keyword>